<accession>A0A1S8D0E4</accession>
<reference evidence="1" key="1">
    <citation type="submission" date="2016-12" db="EMBL/GenBank/DDBJ databases">
        <title>Draft genome sequence of Roseomonas mucosa strain AU37, isolated from a peripheral intravenous catheter.</title>
        <authorList>
            <person name="Choudhury M.A."/>
            <person name="Sidjabat H.E."/>
            <person name="Wailan A.M."/>
            <person name="Zhang L."/>
            <person name="Marsh N.M."/>
            <person name="Rickard C.M."/>
            <person name="Davies M."/>
            <person name="Mcmillan D.J."/>
        </authorList>
    </citation>
    <scope>NUCLEOTIDE SEQUENCE [LARGE SCALE GENOMIC DNA]</scope>
    <source>
        <strain evidence="1">AU37</strain>
    </source>
</reference>
<dbReference type="CDD" id="cd02042">
    <property type="entry name" value="ParAB_family"/>
    <property type="match status" value="1"/>
</dbReference>
<comment type="caution">
    <text evidence="1">The sequence shown here is derived from an EMBL/GenBank/DDBJ whole genome shotgun (WGS) entry which is preliminary data.</text>
</comment>
<dbReference type="InterPro" id="IPR050678">
    <property type="entry name" value="DNA_Partitioning_ATPase"/>
</dbReference>
<dbReference type="PIRSF" id="PIRSF009320">
    <property type="entry name" value="Nuc_binding_HP_1000"/>
    <property type="match status" value="1"/>
</dbReference>
<dbReference type="AlphaFoldDB" id="A0A1S8D0E4"/>
<dbReference type="InterPro" id="IPR027417">
    <property type="entry name" value="P-loop_NTPase"/>
</dbReference>
<evidence type="ECO:0000313" key="2">
    <source>
        <dbReference type="Proteomes" id="UP000054844"/>
    </source>
</evidence>
<evidence type="ECO:0000313" key="1">
    <source>
        <dbReference type="EMBL" id="ONH81792.1"/>
    </source>
</evidence>
<protein>
    <submittedName>
        <fullName evidence="1">Chromosome partitioning protein ParA</fullName>
    </submittedName>
</protein>
<dbReference type="SUPFAM" id="SSF52540">
    <property type="entry name" value="P-loop containing nucleoside triphosphate hydrolases"/>
    <property type="match status" value="1"/>
</dbReference>
<proteinExistence type="predicted"/>
<dbReference type="OrthoDB" id="113462at2"/>
<dbReference type="PANTHER" id="PTHR13696">
    <property type="entry name" value="P-LOOP CONTAINING NUCLEOSIDE TRIPHOSPHATE HYDROLASE"/>
    <property type="match status" value="1"/>
</dbReference>
<dbReference type="RefSeq" id="WP_058389105.1">
    <property type="nucleotide sequence ID" value="NZ_CP025063.1"/>
</dbReference>
<gene>
    <name evidence="1" type="ORF">APZ41_018055</name>
</gene>
<dbReference type="EMBL" id="LLWF02000090">
    <property type="protein sequence ID" value="ONH81792.1"/>
    <property type="molecule type" value="Genomic_DNA"/>
</dbReference>
<keyword evidence="2" id="KW-1185">Reference proteome</keyword>
<name>A0A1S8D0E4_9PROT</name>
<organism evidence="1 2">
    <name type="scientific">Roseomonas mucosa</name>
    <dbReference type="NCBI Taxonomy" id="207340"/>
    <lineage>
        <taxon>Bacteria</taxon>
        <taxon>Pseudomonadati</taxon>
        <taxon>Pseudomonadota</taxon>
        <taxon>Alphaproteobacteria</taxon>
        <taxon>Acetobacterales</taxon>
        <taxon>Roseomonadaceae</taxon>
        <taxon>Roseomonas</taxon>
    </lineage>
</organism>
<sequence length="231" mass="24178">MPTISLASSKGGAGKSTTAVVLATELAARGATVTLIDADPNQPVVRWSRKAGKPEGVIVIGGVTEETVSEVIDEAAGQTQFVIVDLEGTASVMVAYAMSRSDLVIIPMQGSELDGVEAAKVIGFIRRQEKAYKLSIPYAVLFTKTNPAVRPRTLKALEADFLKQGIPVFSTALHERDAFRAVFSFGGGLASLADKPVGGLKPAAENARALMTEVVTRLDKQAAPAQAAEVA</sequence>
<dbReference type="Gene3D" id="3.40.50.300">
    <property type="entry name" value="P-loop containing nucleotide triphosphate hydrolases"/>
    <property type="match status" value="1"/>
</dbReference>
<dbReference type="InterPro" id="IPR009744">
    <property type="entry name" value="VirC1"/>
</dbReference>
<dbReference type="PANTHER" id="PTHR13696:SF96">
    <property type="entry name" value="COBQ_COBB_MIND_PARA NUCLEOTIDE BINDING DOMAIN-CONTAINING PROTEIN"/>
    <property type="match status" value="1"/>
</dbReference>
<dbReference type="Proteomes" id="UP000054844">
    <property type="component" value="Unassembled WGS sequence"/>
</dbReference>
<dbReference type="STRING" id="207340.APZ41_018055"/>
<dbReference type="Pfam" id="PF07015">
    <property type="entry name" value="VirC1"/>
    <property type="match status" value="1"/>
</dbReference>